<dbReference type="InterPro" id="IPR052456">
    <property type="entry name" value="CTLH_complex_component"/>
</dbReference>
<organism evidence="5 6">
    <name type="scientific">Orchesella dallaii</name>
    <dbReference type="NCBI Taxonomy" id="48710"/>
    <lineage>
        <taxon>Eukaryota</taxon>
        <taxon>Metazoa</taxon>
        <taxon>Ecdysozoa</taxon>
        <taxon>Arthropoda</taxon>
        <taxon>Hexapoda</taxon>
        <taxon>Collembola</taxon>
        <taxon>Entomobryomorpha</taxon>
        <taxon>Entomobryoidea</taxon>
        <taxon>Orchesellidae</taxon>
        <taxon>Orchesellinae</taxon>
        <taxon>Orchesella</taxon>
    </lineage>
</organism>
<name>A0ABP1R3H9_9HEXA</name>
<dbReference type="InterPro" id="IPR008979">
    <property type="entry name" value="Galactose-bd-like_sf"/>
</dbReference>
<dbReference type="SUPFAM" id="SSF117281">
    <property type="entry name" value="Kelch motif"/>
    <property type="match status" value="2"/>
</dbReference>
<feature type="domain" description="Muskelin N-terminal" evidence="4">
    <location>
        <begin position="59"/>
        <end position="251"/>
    </location>
</feature>
<feature type="compositionally biased region" description="Polar residues" evidence="3">
    <location>
        <begin position="543"/>
        <end position="552"/>
    </location>
</feature>
<feature type="compositionally biased region" description="Gly residues" evidence="3">
    <location>
        <begin position="531"/>
        <end position="542"/>
    </location>
</feature>
<reference evidence="5 6" key="1">
    <citation type="submission" date="2024-08" db="EMBL/GenBank/DDBJ databases">
        <authorList>
            <person name="Cucini C."/>
            <person name="Frati F."/>
        </authorList>
    </citation>
    <scope>NUCLEOTIDE SEQUENCE [LARGE SCALE GENOMIC DNA]</scope>
</reference>
<dbReference type="InterPro" id="IPR010565">
    <property type="entry name" value="Muskelin_N"/>
</dbReference>
<sequence length="886" mass="100680">MASCSSGDGVVNKTMIPPGLSSTAAGGATTTTTTTTNLLNPLFFDQDQSPLNRIVQSVKLQYAIHKCSSFSSTYFPENILEDRPQDQTSRWSSDSNTPPQYLILKLHRVSIAERITFGKFEKTHVCNLKKFKVYGGLLEENLVELLEGGLKNDSNPETFDLKHEIEGYSFPCRYLKIVPLQSWGPSFNFSIWYVELTGIDEHEIVQPAITRLSAYREREAIRVCLKHLREHNYLDAFESLQKKTRVQLEHPLMTELYRTLVERGDYVAAERFLDQSASQNLFQDYFTRQDYKASWNLLCPDDVNTILRPGMRGGHQMCIDPFTEIIYLFGGWDGHQDLADFWSFHIPTSQWTLISANTENEGGPSPRSCHKICLDPERRQIFTLGRYIDSHCRPHRNLLKSDFYVYDIETNKWTLITEDTGSMGGPQLVFDHQMCIDSEKRSIYVFGGRILTGQNVTESLNVNSGLFAFSVNNNGSSGGDGEDLVQLNRGSGNDNQYQHQFLAHVRDVGMQVIVGDALEAQAAAAAPPPAGGNGNGRGGRSDGGQTSPSSANSELSYSGLFAYHIPTNTWSLLRCDVGPPNNPKPSRPAIRSRVGHSMLFHPALRKLFVFGGQRSKEYLNDFFGYNVDTDEIEVISDGQKQKVTSNSYTPTAGFTQRATIDPDLNEIYIFSGLSKDKENRHENVQNSFWVFDIIRKSWSCIYKNDVGNDSGSWSGQQAEPCPRFAHQLVYDHVNKIHYLFGGNPGRPKDPKLRLNDFWRLKLMRPSQDDLLRQCKILLRRQRFEELALRDPLNALVYLQTCLSELIDHSDPHQTKEFQRLTLLLFAKEEEEGQQNQDMVTDDVQPLERTDEDELILRRSQLFDKLVRFFPESMTQPKINLVDLLPL</sequence>
<dbReference type="Gene3D" id="2.60.120.260">
    <property type="entry name" value="Galactose-binding domain-like"/>
    <property type="match status" value="1"/>
</dbReference>
<keyword evidence="2" id="KW-0677">Repeat</keyword>
<protein>
    <recommendedName>
        <fullName evidence="4">Muskelin N-terminal domain-containing protein</fullName>
    </recommendedName>
</protein>
<dbReference type="InterPro" id="IPR006594">
    <property type="entry name" value="LisH"/>
</dbReference>
<evidence type="ECO:0000313" key="6">
    <source>
        <dbReference type="Proteomes" id="UP001642540"/>
    </source>
</evidence>
<dbReference type="Pfam" id="PF24681">
    <property type="entry name" value="Kelch_KLHDC2_KLHL20_DRC7"/>
    <property type="match status" value="2"/>
</dbReference>
<proteinExistence type="predicted"/>
<dbReference type="InterPro" id="IPR015915">
    <property type="entry name" value="Kelch-typ_b-propeller"/>
</dbReference>
<keyword evidence="6" id="KW-1185">Reference proteome</keyword>
<comment type="caution">
    <text evidence="5">The sequence shown here is derived from an EMBL/GenBank/DDBJ whole genome shotgun (WGS) entry which is preliminary data.</text>
</comment>
<evidence type="ECO:0000313" key="5">
    <source>
        <dbReference type="EMBL" id="CAL8118423.1"/>
    </source>
</evidence>
<accession>A0ABP1R3H9</accession>
<evidence type="ECO:0000256" key="1">
    <source>
        <dbReference type="ARBA" id="ARBA00022441"/>
    </source>
</evidence>
<dbReference type="Pfam" id="PF06588">
    <property type="entry name" value="Muskelin_N"/>
    <property type="match status" value="1"/>
</dbReference>
<dbReference type="SUPFAM" id="SSF49785">
    <property type="entry name" value="Galactose-binding domain-like"/>
    <property type="match status" value="1"/>
</dbReference>
<dbReference type="PANTHER" id="PTHR15526:SF5">
    <property type="entry name" value="MUSKELIN"/>
    <property type="match status" value="1"/>
</dbReference>
<dbReference type="Gene3D" id="2.120.10.80">
    <property type="entry name" value="Kelch-type beta propeller"/>
    <property type="match status" value="2"/>
</dbReference>
<dbReference type="EMBL" id="CAXLJM020000057">
    <property type="protein sequence ID" value="CAL8118423.1"/>
    <property type="molecule type" value="Genomic_DNA"/>
</dbReference>
<keyword evidence="1" id="KW-0880">Kelch repeat</keyword>
<gene>
    <name evidence="5" type="ORF">ODALV1_LOCUS18126</name>
</gene>
<dbReference type="PANTHER" id="PTHR15526">
    <property type="entry name" value="MUSKELIN"/>
    <property type="match status" value="1"/>
</dbReference>
<feature type="region of interest" description="Disordered" evidence="3">
    <location>
        <begin position="524"/>
        <end position="552"/>
    </location>
</feature>
<evidence type="ECO:0000256" key="2">
    <source>
        <dbReference type="ARBA" id="ARBA00022737"/>
    </source>
</evidence>
<evidence type="ECO:0000259" key="4">
    <source>
        <dbReference type="Pfam" id="PF06588"/>
    </source>
</evidence>
<evidence type="ECO:0000256" key="3">
    <source>
        <dbReference type="SAM" id="MobiDB-lite"/>
    </source>
</evidence>
<dbReference type="Proteomes" id="UP001642540">
    <property type="component" value="Unassembled WGS sequence"/>
</dbReference>
<dbReference type="PROSITE" id="PS50896">
    <property type="entry name" value="LISH"/>
    <property type="match status" value="1"/>
</dbReference>